<dbReference type="OrthoDB" id="9793302at2"/>
<dbReference type="PANTHER" id="PTHR33217">
    <property type="entry name" value="TRANSPOSASE FOR INSERTION SEQUENCE ELEMENT IS1081"/>
    <property type="match status" value="1"/>
</dbReference>
<evidence type="ECO:0000256" key="2">
    <source>
        <dbReference type="ARBA" id="ARBA00010961"/>
    </source>
</evidence>
<dbReference type="Pfam" id="PF00872">
    <property type="entry name" value="Transposase_mut"/>
    <property type="match status" value="1"/>
</dbReference>
<dbReference type="NCBIfam" id="NF033543">
    <property type="entry name" value="transpos_IS256"/>
    <property type="match status" value="1"/>
</dbReference>
<evidence type="ECO:0000256" key="4">
    <source>
        <dbReference type="ARBA" id="ARBA00023125"/>
    </source>
</evidence>
<protein>
    <recommendedName>
        <fullName evidence="6">Mutator family transposase</fullName>
    </recommendedName>
</protein>
<dbReference type="EMBL" id="BNAV01000016">
    <property type="protein sequence ID" value="GHF83290.1"/>
    <property type="molecule type" value="Genomic_DNA"/>
</dbReference>
<evidence type="ECO:0000256" key="1">
    <source>
        <dbReference type="ARBA" id="ARBA00002190"/>
    </source>
</evidence>
<evidence type="ECO:0000256" key="7">
    <source>
        <dbReference type="SAM" id="MobiDB-lite"/>
    </source>
</evidence>
<dbReference type="PANTHER" id="PTHR33217:SF8">
    <property type="entry name" value="MUTATOR FAMILY TRANSPOSASE"/>
    <property type="match status" value="1"/>
</dbReference>
<sequence>MQEQRRQGTRYGSGNSRDGRTSKTVLTDIGPVDITVPRDRNGTFEPAIVRKRQRRLDGLNDAIISLYARGMTVRDIQAHLTDIYGVEVSPDLISKVTGAVTDWANRPFGSSWAVLFVDALWVKIRDGQVSNRPVYVVVGVDFDGAKHVLGMWIGKDGEGPKYWMNVLAELKTRGVTEVCFVCCDGLSGLPEAITTVWPAAIVQTCIVHLIRASMCYSSKKQIAQVTAGLRPIYQALTLDAAAEALDELESGEIGRRYPATPRATAAPSHPSEQP</sequence>
<evidence type="ECO:0000256" key="6">
    <source>
        <dbReference type="RuleBase" id="RU365089"/>
    </source>
</evidence>
<dbReference type="GO" id="GO:0003677">
    <property type="term" value="F:DNA binding"/>
    <property type="evidence" value="ECO:0007669"/>
    <property type="project" value="UniProtKB-UniRule"/>
</dbReference>
<keyword evidence="6" id="KW-0814">Transposable element</keyword>
<feature type="region of interest" description="Disordered" evidence="7">
    <location>
        <begin position="1"/>
        <end position="24"/>
    </location>
</feature>
<gene>
    <name evidence="8" type="ORF">GCM10017566_66690</name>
</gene>
<evidence type="ECO:0000313" key="8">
    <source>
        <dbReference type="EMBL" id="GHF83290.1"/>
    </source>
</evidence>
<keyword evidence="5 6" id="KW-0233">DNA recombination</keyword>
<dbReference type="Proteomes" id="UP000658656">
    <property type="component" value="Unassembled WGS sequence"/>
</dbReference>
<comment type="function">
    <text evidence="1 6">Required for the transposition of the insertion element.</text>
</comment>
<comment type="similarity">
    <text evidence="2 6">Belongs to the transposase mutator family.</text>
</comment>
<dbReference type="GO" id="GO:0004803">
    <property type="term" value="F:transposase activity"/>
    <property type="evidence" value="ECO:0007669"/>
    <property type="project" value="UniProtKB-UniRule"/>
</dbReference>
<dbReference type="PROSITE" id="PS01007">
    <property type="entry name" value="TRANSPOSASE_MUTATOR"/>
    <property type="match status" value="1"/>
</dbReference>
<comment type="caution">
    <text evidence="8">The sequence shown here is derived from an EMBL/GenBank/DDBJ whole genome shotgun (WGS) entry which is preliminary data.</text>
</comment>
<reference evidence="8" key="2">
    <citation type="submission" date="2020-09" db="EMBL/GenBank/DDBJ databases">
        <authorList>
            <person name="Sun Q."/>
            <person name="Zhou Y."/>
        </authorList>
    </citation>
    <scope>NUCLEOTIDE SEQUENCE</scope>
    <source>
        <strain evidence="8">CGMCC 4.7679</strain>
    </source>
</reference>
<organism evidence="8 9">
    <name type="scientific">Amycolatopsis bartoniae</name>
    <dbReference type="NCBI Taxonomy" id="941986"/>
    <lineage>
        <taxon>Bacteria</taxon>
        <taxon>Bacillati</taxon>
        <taxon>Actinomycetota</taxon>
        <taxon>Actinomycetes</taxon>
        <taxon>Pseudonocardiales</taxon>
        <taxon>Pseudonocardiaceae</taxon>
        <taxon>Amycolatopsis</taxon>
    </lineage>
</organism>
<reference evidence="8" key="1">
    <citation type="journal article" date="2014" name="Int. J. Syst. Evol. Microbiol.">
        <title>Complete genome sequence of Corynebacterium casei LMG S-19264T (=DSM 44701T), isolated from a smear-ripened cheese.</title>
        <authorList>
            <consortium name="US DOE Joint Genome Institute (JGI-PGF)"/>
            <person name="Walter F."/>
            <person name="Albersmeier A."/>
            <person name="Kalinowski J."/>
            <person name="Ruckert C."/>
        </authorList>
    </citation>
    <scope>NUCLEOTIDE SEQUENCE</scope>
    <source>
        <strain evidence="8">CGMCC 4.7679</strain>
    </source>
</reference>
<name>A0A8H9MDZ2_9PSEU</name>
<evidence type="ECO:0000256" key="5">
    <source>
        <dbReference type="ARBA" id="ARBA00023172"/>
    </source>
</evidence>
<keyword evidence="4 6" id="KW-0238">DNA-binding</keyword>
<evidence type="ECO:0000256" key="3">
    <source>
        <dbReference type="ARBA" id="ARBA00022578"/>
    </source>
</evidence>
<dbReference type="AlphaFoldDB" id="A0A8H9MDZ2"/>
<keyword evidence="9" id="KW-1185">Reference proteome</keyword>
<dbReference type="InterPro" id="IPR001207">
    <property type="entry name" value="Transposase_mutator"/>
</dbReference>
<feature type="compositionally biased region" description="Low complexity" evidence="7">
    <location>
        <begin position="256"/>
        <end position="267"/>
    </location>
</feature>
<accession>A0A8H9MDZ2</accession>
<proteinExistence type="inferred from homology"/>
<keyword evidence="3 6" id="KW-0815">Transposition</keyword>
<feature type="region of interest" description="Disordered" evidence="7">
    <location>
        <begin position="252"/>
        <end position="274"/>
    </location>
</feature>
<dbReference type="RefSeq" id="WP_145938179.1">
    <property type="nucleotide sequence ID" value="NZ_BNAV01000016.1"/>
</dbReference>
<dbReference type="GO" id="GO:0006313">
    <property type="term" value="P:DNA transposition"/>
    <property type="evidence" value="ECO:0007669"/>
    <property type="project" value="UniProtKB-UniRule"/>
</dbReference>
<evidence type="ECO:0000313" key="9">
    <source>
        <dbReference type="Proteomes" id="UP000658656"/>
    </source>
</evidence>